<evidence type="ECO:0000313" key="3">
    <source>
        <dbReference type="Proteomes" id="UP000245802"/>
    </source>
</evidence>
<gene>
    <name evidence="2" type="ORF">C1280_36975</name>
</gene>
<protein>
    <submittedName>
        <fullName evidence="2">Uncharacterized protein</fullName>
    </submittedName>
</protein>
<dbReference type="EMBL" id="CP025958">
    <property type="protein sequence ID" value="AWM42039.1"/>
    <property type="molecule type" value="Genomic_DNA"/>
</dbReference>
<dbReference type="Proteomes" id="UP000245802">
    <property type="component" value="Chromosome"/>
</dbReference>
<accession>A0A2Z3H5E8</accession>
<dbReference type="OrthoDB" id="286014at2"/>
<feature type="compositionally biased region" description="Basic and acidic residues" evidence="1">
    <location>
        <begin position="24"/>
        <end position="35"/>
    </location>
</feature>
<proteinExistence type="predicted"/>
<keyword evidence="3" id="KW-1185">Reference proteome</keyword>
<organism evidence="2 3">
    <name type="scientific">Gemmata obscuriglobus</name>
    <dbReference type="NCBI Taxonomy" id="114"/>
    <lineage>
        <taxon>Bacteria</taxon>
        <taxon>Pseudomonadati</taxon>
        <taxon>Planctomycetota</taxon>
        <taxon>Planctomycetia</taxon>
        <taxon>Gemmatales</taxon>
        <taxon>Gemmataceae</taxon>
        <taxon>Gemmata</taxon>
    </lineage>
</organism>
<sequence>MRNRCHGVSSVTGHTRQWQPPTERAQKARENAGQIPRERLRDFSYNFCWPVRTLRVKGENGRWQKRTPAMVAGSTDHVWSLAEWLAYPARFVQRK</sequence>
<feature type="compositionally biased region" description="Polar residues" evidence="1">
    <location>
        <begin position="9"/>
        <end position="20"/>
    </location>
</feature>
<dbReference type="KEGG" id="gog:C1280_36975"/>
<evidence type="ECO:0000256" key="1">
    <source>
        <dbReference type="SAM" id="MobiDB-lite"/>
    </source>
</evidence>
<evidence type="ECO:0000313" key="2">
    <source>
        <dbReference type="EMBL" id="AWM42039.1"/>
    </source>
</evidence>
<reference evidence="2 3" key="1">
    <citation type="submission" date="2018-01" db="EMBL/GenBank/DDBJ databases">
        <title>G. obscuriglobus.</title>
        <authorList>
            <person name="Franke J."/>
            <person name="Blomberg W."/>
            <person name="Selmecki A."/>
        </authorList>
    </citation>
    <scope>NUCLEOTIDE SEQUENCE [LARGE SCALE GENOMIC DNA]</scope>
    <source>
        <strain evidence="2 3">DSM 5831</strain>
    </source>
</reference>
<name>A0A2Z3H5E8_9BACT</name>
<feature type="region of interest" description="Disordered" evidence="1">
    <location>
        <begin position="1"/>
        <end position="35"/>
    </location>
</feature>
<dbReference type="AlphaFoldDB" id="A0A2Z3H5E8"/>